<dbReference type="Proteomes" id="UP000199766">
    <property type="component" value="Unassembled WGS sequence"/>
</dbReference>
<keyword evidence="2" id="KW-1185">Reference proteome</keyword>
<dbReference type="RefSeq" id="WP_091457530.1">
    <property type="nucleotide sequence ID" value="NZ_FOGD01000007.1"/>
</dbReference>
<accession>A0A1H9NLC1</accession>
<name>A0A1H9NLC1_9BURK</name>
<gene>
    <name evidence="1" type="ORF">SAMN02982919_02242</name>
</gene>
<protein>
    <submittedName>
        <fullName evidence="1">Uncharacterized protein</fullName>
    </submittedName>
</protein>
<evidence type="ECO:0000313" key="2">
    <source>
        <dbReference type="Proteomes" id="UP000199766"/>
    </source>
</evidence>
<sequence length="170" mass="18578">MHAATIAQSLKDRGFAIKSAQEGTAEADGMVALSELVHVQVSTYGSSVSVVAQTASDESLQFYPARDASDIDGLASDIGKAMAGTTEKAPAASKYEELDEAIKNYIKKTPEKHPVHSQNLLNIAASNLGRDMYRGDDKEWRLIDRRLQVLKKAGQIKYSRKLSRWTLVPA</sequence>
<dbReference type="AlphaFoldDB" id="A0A1H9NLC1"/>
<evidence type="ECO:0000313" key="1">
    <source>
        <dbReference type="EMBL" id="SER36203.1"/>
    </source>
</evidence>
<dbReference type="EMBL" id="FOGD01000007">
    <property type="protein sequence ID" value="SER36203.1"/>
    <property type="molecule type" value="Genomic_DNA"/>
</dbReference>
<proteinExistence type="predicted"/>
<organism evidence="1 2">
    <name type="scientific">Giesbergeria anulus</name>
    <dbReference type="NCBI Taxonomy" id="180197"/>
    <lineage>
        <taxon>Bacteria</taxon>
        <taxon>Pseudomonadati</taxon>
        <taxon>Pseudomonadota</taxon>
        <taxon>Betaproteobacteria</taxon>
        <taxon>Burkholderiales</taxon>
        <taxon>Comamonadaceae</taxon>
        <taxon>Giesbergeria</taxon>
    </lineage>
</organism>
<dbReference type="STRING" id="180197.SAMN02982919_02242"/>
<reference evidence="1 2" key="1">
    <citation type="submission" date="2016-10" db="EMBL/GenBank/DDBJ databases">
        <authorList>
            <person name="de Groot N.N."/>
        </authorList>
    </citation>
    <scope>NUCLEOTIDE SEQUENCE [LARGE SCALE GENOMIC DNA]</scope>
    <source>
        <strain evidence="1 2">ATCC 35958</strain>
    </source>
</reference>